<dbReference type="KEGG" id="som:SOMG_02203"/>
<feature type="transmembrane region" description="Helical" evidence="8">
    <location>
        <begin position="247"/>
        <end position="272"/>
    </location>
</feature>
<dbReference type="RefSeq" id="XP_056035232.1">
    <property type="nucleotide sequence ID" value="XM_056180995.1"/>
</dbReference>
<dbReference type="PANTHER" id="PTHR31686:SF1">
    <property type="entry name" value="SULFITE EFFLUX PUMP SSU1"/>
    <property type="match status" value="1"/>
</dbReference>
<evidence type="ECO:0000256" key="4">
    <source>
        <dbReference type="ARBA" id="ARBA00022475"/>
    </source>
</evidence>
<dbReference type="Proteomes" id="UP001212411">
    <property type="component" value="Chromosome 1"/>
</dbReference>
<dbReference type="CDD" id="cd09318">
    <property type="entry name" value="TDT_SSU1"/>
    <property type="match status" value="1"/>
</dbReference>
<feature type="transmembrane region" description="Helical" evidence="8">
    <location>
        <begin position="66"/>
        <end position="88"/>
    </location>
</feature>
<dbReference type="GeneID" id="80875684"/>
<feature type="transmembrane region" description="Helical" evidence="8">
    <location>
        <begin position="36"/>
        <end position="54"/>
    </location>
</feature>
<name>A0AAE9W7Q4_9SCHI</name>
<dbReference type="AlphaFoldDB" id="A0AAE9W7Q4"/>
<evidence type="ECO:0000256" key="7">
    <source>
        <dbReference type="ARBA" id="ARBA00023136"/>
    </source>
</evidence>
<feature type="transmembrane region" description="Helical" evidence="8">
    <location>
        <begin position="140"/>
        <end position="162"/>
    </location>
</feature>
<organism evidence="9 10">
    <name type="scientific">Schizosaccharomyces osmophilus</name>
    <dbReference type="NCBI Taxonomy" id="2545709"/>
    <lineage>
        <taxon>Eukaryota</taxon>
        <taxon>Fungi</taxon>
        <taxon>Dikarya</taxon>
        <taxon>Ascomycota</taxon>
        <taxon>Taphrinomycotina</taxon>
        <taxon>Schizosaccharomycetes</taxon>
        <taxon>Schizosaccharomycetales</taxon>
        <taxon>Schizosaccharomycetaceae</taxon>
        <taxon>Schizosaccharomyces</taxon>
    </lineage>
</organism>
<evidence type="ECO:0000256" key="8">
    <source>
        <dbReference type="SAM" id="Phobius"/>
    </source>
</evidence>
<comment type="similarity">
    <text evidence="2">Belongs to the tellurite-resistance/dicarboxylate transporter (TDT) family.</text>
</comment>
<keyword evidence="4" id="KW-1003">Cell membrane</keyword>
<dbReference type="Pfam" id="PF03595">
    <property type="entry name" value="SLAC1"/>
    <property type="match status" value="1"/>
</dbReference>
<evidence type="ECO:0000313" key="9">
    <source>
        <dbReference type="EMBL" id="WBW70989.1"/>
    </source>
</evidence>
<dbReference type="InterPro" id="IPR051629">
    <property type="entry name" value="Sulfite_efflux_TDT"/>
</dbReference>
<feature type="transmembrane region" description="Helical" evidence="8">
    <location>
        <begin position="174"/>
        <end position="195"/>
    </location>
</feature>
<keyword evidence="3" id="KW-0813">Transport</keyword>
<evidence type="ECO:0000256" key="2">
    <source>
        <dbReference type="ARBA" id="ARBA00008566"/>
    </source>
</evidence>
<accession>A0AAE9W7Q4</accession>
<dbReference type="EMBL" id="CP115611">
    <property type="protein sequence ID" value="WBW70989.1"/>
    <property type="molecule type" value="Genomic_DNA"/>
</dbReference>
<dbReference type="PANTHER" id="PTHR31686">
    <property type="match status" value="1"/>
</dbReference>
<dbReference type="GO" id="GO:0005886">
    <property type="term" value="C:plasma membrane"/>
    <property type="evidence" value="ECO:0007669"/>
    <property type="project" value="UniProtKB-SubCell"/>
</dbReference>
<dbReference type="InterPro" id="IPR004695">
    <property type="entry name" value="SLAC1/Mae1/Ssu1/TehA"/>
</dbReference>
<feature type="transmembrane region" description="Helical" evidence="8">
    <location>
        <begin position="357"/>
        <end position="383"/>
    </location>
</feature>
<keyword evidence="6 8" id="KW-1133">Transmembrane helix</keyword>
<reference evidence="9 10" key="1">
    <citation type="journal article" date="2023" name="G3 (Bethesda)">
        <title>A high-quality reference genome for the fission yeast Schizosaccharomyces osmophilus.</title>
        <authorList>
            <person name="Jia G.S."/>
            <person name="Zhang W.C."/>
            <person name="Liang Y."/>
            <person name="Liu X.H."/>
            <person name="Rhind N."/>
            <person name="Pidoux A."/>
            <person name="Brysch-Herzberg M."/>
            <person name="Du L.L."/>
        </authorList>
    </citation>
    <scope>NUCLEOTIDE SEQUENCE [LARGE SCALE GENOMIC DNA]</scope>
    <source>
        <strain evidence="9 10">CBS 15793</strain>
    </source>
</reference>
<evidence type="ECO:0000256" key="5">
    <source>
        <dbReference type="ARBA" id="ARBA00022692"/>
    </source>
</evidence>
<comment type="subcellular location">
    <subcellularLocation>
        <location evidence="1">Cell membrane</location>
        <topology evidence="1">Multi-pass membrane protein</topology>
    </subcellularLocation>
</comment>
<dbReference type="InterPro" id="IPR038665">
    <property type="entry name" value="Voltage-dep_anion_channel_sf"/>
</dbReference>
<proteinExistence type="inferred from homology"/>
<evidence type="ECO:0000313" key="10">
    <source>
        <dbReference type="Proteomes" id="UP001212411"/>
    </source>
</evidence>
<gene>
    <name evidence="9" type="ORF">SOMG_02203</name>
</gene>
<feature type="transmembrane region" description="Helical" evidence="8">
    <location>
        <begin position="207"/>
        <end position="235"/>
    </location>
</feature>
<keyword evidence="10" id="KW-1185">Reference proteome</keyword>
<protein>
    <submittedName>
        <fullName evidence="9">Transmembrane transporter</fullName>
    </submittedName>
</protein>
<evidence type="ECO:0000256" key="6">
    <source>
        <dbReference type="ARBA" id="ARBA00022989"/>
    </source>
</evidence>
<dbReference type="GO" id="GO:0000319">
    <property type="term" value="F:sulfite transmembrane transporter activity"/>
    <property type="evidence" value="ECO:0007669"/>
    <property type="project" value="TreeGrafter"/>
</dbReference>
<evidence type="ECO:0000256" key="1">
    <source>
        <dbReference type="ARBA" id="ARBA00004651"/>
    </source>
</evidence>
<feature type="transmembrane region" description="Helical" evidence="8">
    <location>
        <begin position="292"/>
        <end position="321"/>
    </location>
</feature>
<keyword evidence="5 8" id="KW-0812">Transmembrane</keyword>
<dbReference type="Gene3D" id="1.50.10.150">
    <property type="entry name" value="Voltage-dependent anion channel"/>
    <property type="match status" value="1"/>
</dbReference>
<evidence type="ECO:0000256" key="3">
    <source>
        <dbReference type="ARBA" id="ARBA00022448"/>
    </source>
</evidence>
<keyword evidence="7 8" id="KW-0472">Membrane</keyword>
<feature type="transmembrane region" description="Helical" evidence="8">
    <location>
        <begin position="100"/>
        <end position="120"/>
    </location>
</feature>
<sequence length="418" mass="47452">MVCFPSYKFPLVGFRTARMKLGSGFYRYLVQDYQNIWMVSIMGTAISANILYSFPYSAQWLRICSYIMFGCALISFFLNTIIFFFKYVVYRSHLPKRKTFYNVADTLCLGCYAMGLSSIINMLCYLSNPSSSPQNWVNFIYIVWIFNIVMSFYTSWVIFSFVFTKRVSFQFSTLLGNIVLPFVPLTVASASGTVVLQTFWSRLSRTIFLNTIITCYICWANAVSVGFCVIGIIIWRLIFYKYPDSPVAFTQFVPIGVLGQGAFGIIMQALNIETYAHNYLQNISSIQIYTNVLLIISGFVSLFLISLAYFLTFVAFFAVFTHGVRHEFTVVWWTITFPLGTMSISNSKLGEVAHLTFFRVLGAIYGVACILITIVCIFGSLYLGVLKFRREFSQDNLDNPLPAAVKHEVKSSSSGHSS</sequence>